<dbReference type="CDD" id="cd00201">
    <property type="entry name" value="WW"/>
    <property type="match status" value="1"/>
</dbReference>
<accession>A0A915IZA9</accession>
<name>A0A915IZA9_ROMCU</name>
<organism evidence="2 3">
    <name type="scientific">Romanomermis culicivorax</name>
    <name type="common">Nematode worm</name>
    <dbReference type="NCBI Taxonomy" id="13658"/>
    <lineage>
        <taxon>Eukaryota</taxon>
        <taxon>Metazoa</taxon>
        <taxon>Ecdysozoa</taxon>
        <taxon>Nematoda</taxon>
        <taxon>Enoplea</taxon>
        <taxon>Dorylaimia</taxon>
        <taxon>Mermithida</taxon>
        <taxon>Mermithoidea</taxon>
        <taxon>Mermithidae</taxon>
        <taxon>Romanomermis</taxon>
    </lineage>
</organism>
<sequence>MIAALSLKIHYFVDHVNKKTQWEDPRLNHPFIWGDKETNYLRQLMDGFNDVTESTAREALLT</sequence>
<dbReference type="PROSITE" id="PS50020">
    <property type="entry name" value="WW_DOMAIN_2"/>
    <property type="match status" value="1"/>
</dbReference>
<dbReference type="InterPro" id="IPR036020">
    <property type="entry name" value="WW_dom_sf"/>
</dbReference>
<evidence type="ECO:0000313" key="2">
    <source>
        <dbReference type="Proteomes" id="UP000887565"/>
    </source>
</evidence>
<keyword evidence="2" id="KW-1185">Reference proteome</keyword>
<protein>
    <submittedName>
        <fullName evidence="3">WW domain-containing protein</fullName>
    </submittedName>
</protein>
<dbReference type="AlphaFoldDB" id="A0A915IZA9"/>
<reference evidence="3" key="1">
    <citation type="submission" date="2022-11" db="UniProtKB">
        <authorList>
            <consortium name="WormBaseParasite"/>
        </authorList>
    </citation>
    <scope>IDENTIFICATION</scope>
</reference>
<proteinExistence type="predicted"/>
<dbReference type="Proteomes" id="UP000887565">
    <property type="component" value="Unplaced"/>
</dbReference>
<dbReference type="WBParaSite" id="nRc.2.0.1.t19455-RA">
    <property type="protein sequence ID" value="nRc.2.0.1.t19455-RA"/>
    <property type="gene ID" value="nRc.2.0.1.g19455"/>
</dbReference>
<evidence type="ECO:0000259" key="1">
    <source>
        <dbReference type="PROSITE" id="PS50020"/>
    </source>
</evidence>
<feature type="domain" description="WW" evidence="1">
    <location>
        <begin position="11"/>
        <end position="27"/>
    </location>
</feature>
<dbReference type="InterPro" id="IPR001202">
    <property type="entry name" value="WW_dom"/>
</dbReference>
<evidence type="ECO:0000313" key="3">
    <source>
        <dbReference type="WBParaSite" id="nRc.2.0.1.t19455-RA"/>
    </source>
</evidence>
<dbReference type="SUPFAM" id="SSF51045">
    <property type="entry name" value="WW domain"/>
    <property type="match status" value="1"/>
</dbReference>
<dbReference type="Gene3D" id="2.20.70.10">
    <property type="match status" value="1"/>
</dbReference>